<dbReference type="SUPFAM" id="SSF57997">
    <property type="entry name" value="Tropomyosin"/>
    <property type="match status" value="1"/>
</dbReference>
<keyword evidence="3" id="KW-1185">Reference proteome</keyword>
<accession>A0ABS9RQ13</accession>
<evidence type="ECO:0000313" key="2">
    <source>
        <dbReference type="EMBL" id="MCH4561933.1"/>
    </source>
</evidence>
<dbReference type="PANTHER" id="PTHR36508:SF1">
    <property type="entry name" value="PROTEIN SLYX"/>
    <property type="match status" value="1"/>
</dbReference>
<dbReference type="EMBL" id="JAKVPY010000002">
    <property type="protein sequence ID" value="MCH4561933.1"/>
    <property type="molecule type" value="Genomic_DNA"/>
</dbReference>
<dbReference type="Pfam" id="PF04102">
    <property type="entry name" value="SlyX"/>
    <property type="match status" value="1"/>
</dbReference>
<proteinExistence type="predicted"/>
<feature type="region of interest" description="Disordered" evidence="1">
    <location>
        <begin position="69"/>
        <end position="92"/>
    </location>
</feature>
<feature type="compositionally biased region" description="Basic and acidic residues" evidence="1">
    <location>
        <begin position="83"/>
        <end position="92"/>
    </location>
</feature>
<sequence>MNSDTQRGNSTMGGESAPADLARRLDALESRIAYQEHWLDTLDEAVAVQEKRLSQLERINALMQKKLRDQQRALQDAEAVTPRPEDEIPPHY</sequence>
<organism evidence="2 3">
    <name type="scientific">Halomonas flagellata</name>
    <dbReference type="NCBI Taxonomy" id="2920385"/>
    <lineage>
        <taxon>Bacteria</taxon>
        <taxon>Pseudomonadati</taxon>
        <taxon>Pseudomonadota</taxon>
        <taxon>Gammaproteobacteria</taxon>
        <taxon>Oceanospirillales</taxon>
        <taxon>Halomonadaceae</taxon>
        <taxon>Halomonas</taxon>
    </lineage>
</organism>
<dbReference type="PANTHER" id="PTHR36508">
    <property type="entry name" value="PROTEIN SLYX"/>
    <property type="match status" value="1"/>
</dbReference>
<dbReference type="Proteomes" id="UP001202117">
    <property type="component" value="Unassembled WGS sequence"/>
</dbReference>
<comment type="caution">
    <text evidence="2">The sequence shown here is derived from an EMBL/GenBank/DDBJ whole genome shotgun (WGS) entry which is preliminary data.</text>
</comment>
<dbReference type="InterPro" id="IPR007236">
    <property type="entry name" value="SlyX"/>
</dbReference>
<gene>
    <name evidence="2" type="ORF">MKP05_02170</name>
</gene>
<dbReference type="Gene3D" id="1.20.5.300">
    <property type="match status" value="1"/>
</dbReference>
<name>A0ABS9RQ13_9GAMM</name>
<dbReference type="RefSeq" id="WP_240566826.1">
    <property type="nucleotide sequence ID" value="NZ_JAKVPY010000002.1"/>
</dbReference>
<evidence type="ECO:0000256" key="1">
    <source>
        <dbReference type="SAM" id="MobiDB-lite"/>
    </source>
</evidence>
<protein>
    <submittedName>
        <fullName evidence="2">SlyX family protein</fullName>
    </submittedName>
</protein>
<reference evidence="2 3" key="1">
    <citation type="submission" date="2022-02" db="EMBL/GenBank/DDBJ databases">
        <title>Halomonas fukangensis sp. nov., a halophilic bacterium isolated from a bulk soil of Kalidium foliatum at Fukang.</title>
        <authorList>
            <person name="Huang Y."/>
        </authorList>
    </citation>
    <scope>NUCLEOTIDE SEQUENCE [LARGE SCALE GENOMIC DNA]</scope>
    <source>
        <strain evidence="2 3">EGI 63088</strain>
    </source>
</reference>
<evidence type="ECO:0000313" key="3">
    <source>
        <dbReference type="Proteomes" id="UP001202117"/>
    </source>
</evidence>